<dbReference type="Proteomes" id="UP000600071">
    <property type="component" value="Unassembled WGS sequence"/>
</dbReference>
<dbReference type="InterPro" id="IPR029063">
    <property type="entry name" value="SAM-dependent_MTases_sf"/>
</dbReference>
<reference evidence="1" key="1">
    <citation type="journal article" date="2020" name="ISME J.">
        <title>Gammaproteobacteria mediating utilization of methyl-, sulfur- and petroleum organic compounds in deep ocean hydrothermal plumes.</title>
        <authorList>
            <person name="Zhou Z."/>
            <person name="Liu Y."/>
            <person name="Pan J."/>
            <person name="Cron B.R."/>
            <person name="Toner B.M."/>
            <person name="Anantharaman K."/>
            <person name="Breier J.A."/>
            <person name="Dick G.J."/>
            <person name="Li M."/>
        </authorList>
    </citation>
    <scope>NUCLEOTIDE SEQUENCE</scope>
    <source>
        <strain evidence="1">SZUA-1523</strain>
    </source>
</reference>
<name>A0A832ZTZ7_9CREN</name>
<dbReference type="AlphaFoldDB" id="A0A832ZTZ7"/>
<proteinExistence type="predicted"/>
<accession>A0A832ZTZ7</accession>
<dbReference type="GO" id="GO:0008168">
    <property type="term" value="F:methyltransferase activity"/>
    <property type="evidence" value="ECO:0007669"/>
    <property type="project" value="UniProtKB-KW"/>
</dbReference>
<evidence type="ECO:0000313" key="2">
    <source>
        <dbReference type="Proteomes" id="UP000600071"/>
    </source>
</evidence>
<dbReference type="CDD" id="cd02440">
    <property type="entry name" value="AdoMet_MTases"/>
    <property type="match status" value="1"/>
</dbReference>
<keyword evidence="1" id="KW-0808">Transferase</keyword>
<dbReference type="Gene3D" id="3.40.50.150">
    <property type="entry name" value="Vaccinia Virus protein VP39"/>
    <property type="match status" value="1"/>
</dbReference>
<sequence>MERIKRPSYRVRAAIGVRDVAARASIEHRCLDHRTWALIVSQIEGIKHVYNFMNKFMSLGLEDIVRRDAVEALVNSAGLRGYEHRQVIVVDVGSGPGTSLKAIRRLLDKSFIVAVDPSTRLLSTACTGILCERVAGVAEHLPVRNRGVDIVTSFYASRDFQSLPEALVSMLNVARRGLAIGDVFLPRQLLKRFLVRTWVCRIVPILALLLAKRYWRNYKGLCITLKQWCDVGELEEYIEQLSEKLNRPAIVKSHSYVLGGLGYVTVFFKEEDTSRHNRS</sequence>
<keyword evidence="1" id="KW-0489">Methyltransferase</keyword>
<comment type="caution">
    <text evidence="1">The sequence shown here is derived from an EMBL/GenBank/DDBJ whole genome shotgun (WGS) entry which is preliminary data.</text>
</comment>
<dbReference type="EMBL" id="DQVR01000090">
    <property type="protein sequence ID" value="HIQ24219.1"/>
    <property type="molecule type" value="Genomic_DNA"/>
</dbReference>
<protein>
    <submittedName>
        <fullName evidence="1">Methyltransferase domain-containing protein</fullName>
    </submittedName>
</protein>
<dbReference type="Pfam" id="PF01209">
    <property type="entry name" value="Ubie_methyltran"/>
    <property type="match status" value="1"/>
</dbReference>
<dbReference type="GO" id="GO:0032259">
    <property type="term" value="P:methylation"/>
    <property type="evidence" value="ECO:0007669"/>
    <property type="project" value="UniProtKB-KW"/>
</dbReference>
<evidence type="ECO:0000313" key="1">
    <source>
        <dbReference type="EMBL" id="HIQ24219.1"/>
    </source>
</evidence>
<organism evidence="1 2">
    <name type="scientific">Pyrodictium delaneyi</name>
    <dbReference type="NCBI Taxonomy" id="1273541"/>
    <lineage>
        <taxon>Archaea</taxon>
        <taxon>Thermoproteota</taxon>
        <taxon>Thermoprotei</taxon>
        <taxon>Desulfurococcales</taxon>
        <taxon>Pyrodictiaceae</taxon>
        <taxon>Pyrodictium</taxon>
    </lineage>
</organism>
<dbReference type="SUPFAM" id="SSF53335">
    <property type="entry name" value="S-adenosyl-L-methionine-dependent methyltransferases"/>
    <property type="match status" value="1"/>
</dbReference>
<gene>
    <name evidence="1" type="ORF">EYH50_04135</name>
</gene>